<dbReference type="AlphaFoldDB" id="A0A9D1K5H7"/>
<evidence type="ECO:0000259" key="7">
    <source>
        <dbReference type="PROSITE" id="PS51379"/>
    </source>
</evidence>
<dbReference type="Gene3D" id="2.30.110.10">
    <property type="entry name" value="Electron Transport, Fmn-binding Protein, Chain A"/>
    <property type="match status" value="1"/>
</dbReference>
<dbReference type="InterPro" id="IPR017896">
    <property type="entry name" value="4Fe4S_Fe-S-bd"/>
</dbReference>
<dbReference type="SUPFAM" id="SSF54862">
    <property type="entry name" value="4Fe-4S ferredoxins"/>
    <property type="match status" value="1"/>
</dbReference>
<dbReference type="PROSITE" id="PS51379">
    <property type="entry name" value="4FE4S_FER_2"/>
    <property type="match status" value="2"/>
</dbReference>
<reference evidence="8" key="1">
    <citation type="submission" date="2020-10" db="EMBL/GenBank/DDBJ databases">
        <authorList>
            <person name="Gilroy R."/>
        </authorList>
    </citation>
    <scope>NUCLEOTIDE SEQUENCE</scope>
    <source>
        <strain evidence="8">13766</strain>
    </source>
</reference>
<keyword evidence="2" id="KW-0004">4Fe-4S</keyword>
<reference evidence="8" key="2">
    <citation type="journal article" date="2021" name="PeerJ">
        <title>Extensive microbial diversity within the chicken gut microbiome revealed by metagenomics and culture.</title>
        <authorList>
            <person name="Gilroy R."/>
            <person name="Ravi A."/>
            <person name="Getino M."/>
            <person name="Pursley I."/>
            <person name="Horton D.L."/>
            <person name="Alikhan N.F."/>
            <person name="Baker D."/>
            <person name="Gharbi K."/>
            <person name="Hall N."/>
            <person name="Watson M."/>
            <person name="Adriaenssens E.M."/>
            <person name="Foster-Nyarko E."/>
            <person name="Jarju S."/>
            <person name="Secka A."/>
            <person name="Antonio M."/>
            <person name="Oren A."/>
            <person name="Chaudhuri R.R."/>
            <person name="La Ragione R."/>
            <person name="Hildebrand F."/>
            <person name="Pallen M.J."/>
        </authorList>
    </citation>
    <scope>NUCLEOTIDE SEQUENCE</scope>
    <source>
        <strain evidence="8">13766</strain>
    </source>
</reference>
<evidence type="ECO:0000256" key="1">
    <source>
        <dbReference type="ARBA" id="ARBA00022448"/>
    </source>
</evidence>
<evidence type="ECO:0000256" key="6">
    <source>
        <dbReference type="ARBA" id="ARBA00023014"/>
    </source>
</evidence>
<dbReference type="PANTHER" id="PTHR42859:SF10">
    <property type="entry name" value="DIMETHYLSULFOXIDE REDUCTASE CHAIN B"/>
    <property type="match status" value="1"/>
</dbReference>
<dbReference type="EMBL" id="DVJN01000096">
    <property type="protein sequence ID" value="HIS92336.1"/>
    <property type="molecule type" value="Genomic_DNA"/>
</dbReference>
<sequence>MPADRYLKYLQEEIHTVIAATIDDSGLPVTCAIDMMEADENSLYFLTAKGKGFYDRLKKKGYVALTGIKGRNTMSCVAISLRGMVKELGNTLLPRLFEKNPYMWKIYPTQESQKALTVFQIYEGDGEWFDLSQQPIERTSFSFGGAQAKETGYFVTDKCIGCKLCYSECPQKCIDISTKPVVIRQEHCLHCGNCYEICPERAIERR</sequence>
<dbReference type="GO" id="GO:0051539">
    <property type="term" value="F:4 iron, 4 sulfur cluster binding"/>
    <property type="evidence" value="ECO:0007669"/>
    <property type="project" value="UniProtKB-KW"/>
</dbReference>
<name>A0A9D1K5H7_9FIRM</name>
<dbReference type="Pfam" id="PF13237">
    <property type="entry name" value="Fer4_10"/>
    <property type="match status" value="1"/>
</dbReference>
<evidence type="ECO:0000256" key="3">
    <source>
        <dbReference type="ARBA" id="ARBA00022723"/>
    </source>
</evidence>
<dbReference type="Proteomes" id="UP000824140">
    <property type="component" value="Unassembled WGS sequence"/>
</dbReference>
<evidence type="ECO:0000313" key="8">
    <source>
        <dbReference type="EMBL" id="HIS92336.1"/>
    </source>
</evidence>
<keyword evidence="6" id="KW-0411">Iron-sulfur</keyword>
<evidence type="ECO:0000256" key="2">
    <source>
        <dbReference type="ARBA" id="ARBA00022485"/>
    </source>
</evidence>
<keyword evidence="3" id="KW-0479">Metal-binding</keyword>
<keyword evidence="1" id="KW-0813">Transport</keyword>
<dbReference type="InterPro" id="IPR050294">
    <property type="entry name" value="RnfB_subfamily"/>
</dbReference>
<dbReference type="InterPro" id="IPR017900">
    <property type="entry name" value="4Fe4S_Fe_S_CS"/>
</dbReference>
<dbReference type="Gene3D" id="3.30.70.20">
    <property type="match status" value="1"/>
</dbReference>
<comment type="caution">
    <text evidence="8">The sequence shown here is derived from an EMBL/GenBank/DDBJ whole genome shotgun (WGS) entry which is preliminary data.</text>
</comment>
<feature type="domain" description="4Fe-4S ferredoxin-type" evidence="7">
    <location>
        <begin position="179"/>
        <end position="206"/>
    </location>
</feature>
<dbReference type="GO" id="GO:0046872">
    <property type="term" value="F:metal ion binding"/>
    <property type="evidence" value="ECO:0007669"/>
    <property type="project" value="UniProtKB-KW"/>
</dbReference>
<evidence type="ECO:0000256" key="4">
    <source>
        <dbReference type="ARBA" id="ARBA00022982"/>
    </source>
</evidence>
<protein>
    <submittedName>
        <fullName evidence="8">4Fe-4S binding protein</fullName>
    </submittedName>
</protein>
<dbReference type="PROSITE" id="PS00198">
    <property type="entry name" value="4FE4S_FER_1"/>
    <property type="match status" value="2"/>
</dbReference>
<dbReference type="PANTHER" id="PTHR42859">
    <property type="entry name" value="OXIDOREDUCTASE"/>
    <property type="match status" value="1"/>
</dbReference>
<gene>
    <name evidence="8" type="ORF">IAA84_04895</name>
</gene>
<dbReference type="InterPro" id="IPR012349">
    <property type="entry name" value="Split_barrel_FMN-bd"/>
</dbReference>
<keyword evidence="5" id="KW-0408">Iron</keyword>
<accession>A0A9D1K5H7</accession>
<proteinExistence type="predicted"/>
<dbReference type="SUPFAM" id="SSF50475">
    <property type="entry name" value="FMN-binding split barrel"/>
    <property type="match status" value="1"/>
</dbReference>
<evidence type="ECO:0000313" key="9">
    <source>
        <dbReference type="Proteomes" id="UP000824140"/>
    </source>
</evidence>
<organism evidence="8 9">
    <name type="scientific">Candidatus Alectryocaccomicrobium excrementavium</name>
    <dbReference type="NCBI Taxonomy" id="2840668"/>
    <lineage>
        <taxon>Bacteria</taxon>
        <taxon>Bacillati</taxon>
        <taxon>Bacillota</taxon>
        <taxon>Clostridia</taxon>
        <taxon>Candidatus Alectryocaccomicrobium</taxon>
    </lineage>
</organism>
<feature type="domain" description="4Fe-4S ferredoxin-type" evidence="7">
    <location>
        <begin position="150"/>
        <end position="177"/>
    </location>
</feature>
<keyword evidence="4" id="KW-0249">Electron transport</keyword>
<evidence type="ECO:0000256" key="5">
    <source>
        <dbReference type="ARBA" id="ARBA00023004"/>
    </source>
</evidence>